<sequence length="243" mass="27123">MSIHPVLAVIPARGGSKGVPGKNIRPLAGLPLIAHSIRLAQRCPEVAKCIVSTDSEEILSVAREYGAEVPFLRPAELAGDNTPMWPVLQHALAQMESIERCRYGSVLLLSPASPARLPEDVAKAIQLLEQDEHAVGVVAASKPSFHPRWACIDIAEDGYMRQSFPDGKVYVRRQDIPAIYRINGALYLWRRDYLATSEAPRYFEMPHAMLEIPEDRVIDIDSPHDFRLAELMLKDGMIQLPWL</sequence>
<evidence type="ECO:0000313" key="2">
    <source>
        <dbReference type="Proteomes" id="UP000584867"/>
    </source>
</evidence>
<dbReference type="AlphaFoldDB" id="A0A7W7ZUL3"/>
<dbReference type="RefSeq" id="WP_184260134.1">
    <property type="nucleotide sequence ID" value="NZ_JACHIO010000028.1"/>
</dbReference>
<comment type="caution">
    <text evidence="1">The sequence shown here is derived from an EMBL/GenBank/DDBJ whole genome shotgun (WGS) entry which is preliminary data.</text>
</comment>
<dbReference type="Pfam" id="PF02348">
    <property type="entry name" value="CTP_transf_3"/>
    <property type="match status" value="1"/>
</dbReference>
<reference evidence="1 2" key="1">
    <citation type="submission" date="2020-08" db="EMBL/GenBank/DDBJ databases">
        <title>Genomic Encyclopedia of Type Strains, Phase IV (KMG-V): Genome sequencing to study the core and pangenomes of soil and plant-associated prokaryotes.</title>
        <authorList>
            <person name="Whitman W."/>
        </authorList>
    </citation>
    <scope>NUCLEOTIDE SEQUENCE [LARGE SCALE GENOMIC DNA]</scope>
    <source>
        <strain evidence="1 2">X5P3</strain>
    </source>
</reference>
<dbReference type="CDD" id="cd02513">
    <property type="entry name" value="CMP-NeuAc_Synthase"/>
    <property type="match status" value="1"/>
</dbReference>
<gene>
    <name evidence="1" type="ORF">HDF15_004845</name>
</gene>
<dbReference type="InterPro" id="IPR050793">
    <property type="entry name" value="CMP-NeuNAc_synthase"/>
</dbReference>
<dbReference type="Gene3D" id="3.90.550.10">
    <property type="entry name" value="Spore Coat Polysaccharide Biosynthesis Protein SpsA, Chain A"/>
    <property type="match status" value="1"/>
</dbReference>
<dbReference type="SUPFAM" id="SSF53448">
    <property type="entry name" value="Nucleotide-diphospho-sugar transferases"/>
    <property type="match status" value="1"/>
</dbReference>
<accession>A0A7W7ZUL3</accession>
<proteinExistence type="predicted"/>
<keyword evidence="1" id="KW-0808">Transferase</keyword>
<evidence type="ECO:0000313" key="1">
    <source>
        <dbReference type="EMBL" id="MBB5066465.1"/>
    </source>
</evidence>
<organism evidence="1 2">
    <name type="scientific">Granulicella mallensis</name>
    <dbReference type="NCBI Taxonomy" id="940614"/>
    <lineage>
        <taxon>Bacteria</taxon>
        <taxon>Pseudomonadati</taxon>
        <taxon>Acidobacteriota</taxon>
        <taxon>Terriglobia</taxon>
        <taxon>Terriglobales</taxon>
        <taxon>Acidobacteriaceae</taxon>
        <taxon>Granulicella</taxon>
    </lineage>
</organism>
<dbReference type="Proteomes" id="UP000584867">
    <property type="component" value="Unassembled WGS sequence"/>
</dbReference>
<keyword evidence="1" id="KW-0548">Nucleotidyltransferase</keyword>
<dbReference type="InterPro" id="IPR029044">
    <property type="entry name" value="Nucleotide-diphossugar_trans"/>
</dbReference>
<dbReference type="GO" id="GO:0008781">
    <property type="term" value="F:N-acylneuraminate cytidylyltransferase activity"/>
    <property type="evidence" value="ECO:0007669"/>
    <property type="project" value="UniProtKB-EC"/>
</dbReference>
<dbReference type="PANTHER" id="PTHR21485:SF6">
    <property type="entry name" value="N-ACYLNEURAMINATE CYTIDYLYLTRANSFERASE-RELATED"/>
    <property type="match status" value="1"/>
</dbReference>
<dbReference type="EMBL" id="JACHIO010000028">
    <property type="protein sequence ID" value="MBB5066465.1"/>
    <property type="molecule type" value="Genomic_DNA"/>
</dbReference>
<name>A0A7W7ZUL3_9BACT</name>
<dbReference type="InterPro" id="IPR003329">
    <property type="entry name" value="Cytidylyl_trans"/>
</dbReference>
<dbReference type="PANTHER" id="PTHR21485">
    <property type="entry name" value="HAD SUPERFAMILY MEMBERS CMAS AND KDSC"/>
    <property type="match status" value="1"/>
</dbReference>
<protein>
    <submittedName>
        <fullName evidence="1">N-acylneuraminate cytidylyltransferase</fullName>
        <ecNumber evidence="1">2.7.7.43</ecNumber>
    </submittedName>
</protein>
<dbReference type="EC" id="2.7.7.43" evidence="1"/>